<organism evidence="1 2">
    <name type="scientific">Zarea fungicola</name>
    <dbReference type="NCBI Taxonomy" id="93591"/>
    <lineage>
        <taxon>Eukaryota</taxon>
        <taxon>Fungi</taxon>
        <taxon>Dikarya</taxon>
        <taxon>Ascomycota</taxon>
        <taxon>Pezizomycotina</taxon>
        <taxon>Sordariomycetes</taxon>
        <taxon>Hypocreomycetidae</taxon>
        <taxon>Hypocreales</taxon>
        <taxon>Cordycipitaceae</taxon>
        <taxon>Zarea</taxon>
    </lineage>
</organism>
<sequence length="904" mass="102985">MPRSGFQAVSRRISSEKALKHVGTAEVKLDVLDFPVSNGANAKNVKRLARLFKGQRGYNPGEPQNRIPAVIDEVDLQNALALSRLSRESLLSRDNKYPRLEFAPEFRLECLRGRDRVQAFEEVSRSPDPHWVVDLFVADISDEAKRDLVEEYSSEKKPGDGEFFYKIREYQGIFGEKNPYLENKWWARLSAIRDSEHKKKRLEQLFGHPMFAPAFDSLRHLPALYCGLRLSVVNRMISMRCHEELLEFLLHIKKFWYHVFEGDETAMGKLDEDTVLEMQLTAPGACERQARQLYAKVNSGEIFGAFSELERNRIWLRVCSATVDCLVPSLFAFFENLKYLQAAAECMRRLVHLRPKESIRCAFENAFFPGDSEVCIIQTSWAAFKTVPTNAADSFDIAYRQLWLYALREQREMPVKPNQKLAKARTGQADEIVLSRFARLAQKLGFNTDEIKALVLMDPDQEIARRLLFTARKSEEFEFDDLTSSINIVTDILATARPISAQSPTDEDEVDSIIEPPVLCGTPRAGDHARDKPHMFLEKLHGPAQRYGSNLNSFFIQRSTYFAFFGKDIGISTANLALAEDVQMLDYTVIPEQRRPIVSRVQARQQTLADDGRERSLQRRIQEQEAKLTRLTATEQQLSESLEQLRSEVRLQESKVSTLQGEEQQTLERISGLKQTEAEQILRLEALKAAEQPGHRQTEDQERRQTNLDDQIRLDLLVTSEKERPSTAGQDEDVPDNQAYSHQQQVSQVENLTAEEERLRAVVEELTLHIAQLEGDKESKSASMAAAESQHRSAVDELVAEELALQSKINELEARLQRLQARLDENAGELEPGEKRWLSTDSGVQSRTTPPSSDMPWTAATNDDSIATEPHAGEQWRSVLMCSLRDSLDHGGAHDLSWSREWAI</sequence>
<name>A0ACC1NUE8_9HYPO</name>
<dbReference type="EMBL" id="JANJQO010000074">
    <property type="protein sequence ID" value="KAJ2982471.1"/>
    <property type="molecule type" value="Genomic_DNA"/>
</dbReference>
<evidence type="ECO:0000313" key="1">
    <source>
        <dbReference type="EMBL" id="KAJ2982471.1"/>
    </source>
</evidence>
<evidence type="ECO:0000313" key="2">
    <source>
        <dbReference type="Proteomes" id="UP001143910"/>
    </source>
</evidence>
<protein>
    <submittedName>
        <fullName evidence="1">Uncharacterized protein</fullName>
    </submittedName>
</protein>
<proteinExistence type="predicted"/>
<reference evidence="1" key="1">
    <citation type="submission" date="2022-08" db="EMBL/GenBank/DDBJ databases">
        <title>Genome Sequence of Lecanicillium fungicola.</title>
        <authorList>
            <person name="Buettner E."/>
        </authorList>
    </citation>
    <scope>NUCLEOTIDE SEQUENCE</scope>
    <source>
        <strain evidence="1">Babe33</strain>
    </source>
</reference>
<accession>A0ACC1NUE8</accession>
<comment type="caution">
    <text evidence="1">The sequence shown here is derived from an EMBL/GenBank/DDBJ whole genome shotgun (WGS) entry which is preliminary data.</text>
</comment>
<keyword evidence="2" id="KW-1185">Reference proteome</keyword>
<gene>
    <name evidence="1" type="ORF">NQ176_g1367</name>
</gene>
<dbReference type="Proteomes" id="UP001143910">
    <property type="component" value="Unassembled WGS sequence"/>
</dbReference>